<dbReference type="RefSeq" id="WP_173083449.1">
    <property type="nucleotide sequence ID" value="NZ_BLTE01000007.1"/>
</dbReference>
<evidence type="ECO:0000313" key="4">
    <source>
        <dbReference type="Proteomes" id="UP000494245"/>
    </source>
</evidence>
<evidence type="ECO:0000256" key="1">
    <source>
        <dbReference type="SAM" id="Phobius"/>
    </source>
</evidence>
<feature type="transmembrane region" description="Helical" evidence="1">
    <location>
        <begin position="144"/>
        <end position="161"/>
    </location>
</feature>
<name>A0A6V8M0A5_9BACT</name>
<dbReference type="GO" id="GO:0016020">
    <property type="term" value="C:membrane"/>
    <property type="evidence" value="ECO:0007669"/>
    <property type="project" value="TreeGrafter"/>
</dbReference>
<proteinExistence type="predicted"/>
<reference evidence="3 4" key="1">
    <citation type="submission" date="2020-04" db="EMBL/GenBank/DDBJ databases">
        <authorList>
            <consortium name="Desulfovibrio sp. FSS-1 genome sequencing consortium"/>
            <person name="Shimoshige H."/>
            <person name="Kobayashi H."/>
            <person name="Maekawa T."/>
        </authorList>
    </citation>
    <scope>NUCLEOTIDE SEQUENCE [LARGE SCALE GENOMIC DNA]</scope>
    <source>
        <strain evidence="3 4">SIID29052-01</strain>
    </source>
</reference>
<dbReference type="InterPro" id="IPR002656">
    <property type="entry name" value="Acyl_transf_3_dom"/>
</dbReference>
<keyword evidence="1" id="KW-0472">Membrane</keyword>
<gene>
    <name evidence="3" type="ORF">NNJEOMEG_01743</name>
</gene>
<dbReference type="AlphaFoldDB" id="A0A6V8M0A5"/>
<evidence type="ECO:0000259" key="2">
    <source>
        <dbReference type="Pfam" id="PF01757"/>
    </source>
</evidence>
<feature type="transmembrane region" description="Helical" evidence="1">
    <location>
        <begin position="12"/>
        <end position="30"/>
    </location>
</feature>
<feature type="transmembrane region" description="Helical" evidence="1">
    <location>
        <begin position="82"/>
        <end position="108"/>
    </location>
</feature>
<feature type="transmembrane region" description="Helical" evidence="1">
    <location>
        <begin position="42"/>
        <end position="61"/>
    </location>
</feature>
<feature type="domain" description="Acyltransferase 3" evidence="2">
    <location>
        <begin position="9"/>
        <end position="302"/>
    </location>
</feature>
<protein>
    <recommendedName>
        <fullName evidence="2">Acyltransferase 3 domain-containing protein</fullName>
    </recommendedName>
</protein>
<dbReference type="GO" id="GO:0000271">
    <property type="term" value="P:polysaccharide biosynthetic process"/>
    <property type="evidence" value="ECO:0007669"/>
    <property type="project" value="TreeGrafter"/>
</dbReference>
<reference evidence="3 4" key="2">
    <citation type="submission" date="2020-05" db="EMBL/GenBank/DDBJ databases">
        <title>Draft genome sequence of Desulfovibrio sp. strainFSS-1.</title>
        <authorList>
            <person name="Shimoshige H."/>
            <person name="Kobayashi H."/>
            <person name="Maekawa T."/>
        </authorList>
    </citation>
    <scope>NUCLEOTIDE SEQUENCE [LARGE SCALE GENOMIC DNA]</scope>
    <source>
        <strain evidence="3 4">SIID29052-01</strain>
    </source>
</reference>
<feature type="transmembrane region" description="Helical" evidence="1">
    <location>
        <begin position="173"/>
        <end position="192"/>
    </location>
</feature>
<comment type="caution">
    <text evidence="3">The sequence shown here is derived from an EMBL/GenBank/DDBJ whole genome shotgun (WGS) entry which is preliminary data.</text>
</comment>
<keyword evidence="1" id="KW-1133">Transmembrane helix</keyword>
<sequence>MTSQRYPHLDLLRATSIFYIVMIWHFDNYLPIHIFDTTPFEITTYTLLALFMYISGFLLSARNTISNFNDFLLFYQKRFIRIYPLFILALTLFYLTGMIDANVFFHAATLTSIITNDQPITLWFITCIIAYYLIFPVIIYRYSFAHCTISAAFAIIILVTISKLNSALVDKRAIVYLIPFTFGIISNRSAMVRKYTAKYSVVVPLFVAGILATCVGYNCGTESISRASSTAAIPLIILLSSKIYAQNCIITAVSYASYCMYLYHRVIFMYVVEVIPIHNPALNIFMLFVVGFISIFAISYAIQYTYDSLVDLTRKKRNVS</sequence>
<dbReference type="Proteomes" id="UP000494245">
    <property type="component" value="Unassembled WGS sequence"/>
</dbReference>
<accession>A0A6V8M0A5</accession>
<dbReference type="PANTHER" id="PTHR23028:SF53">
    <property type="entry name" value="ACYL_TRANSF_3 DOMAIN-CONTAINING PROTEIN"/>
    <property type="match status" value="1"/>
</dbReference>
<evidence type="ECO:0000313" key="3">
    <source>
        <dbReference type="EMBL" id="GFK93905.1"/>
    </source>
</evidence>
<keyword evidence="1" id="KW-0812">Transmembrane</keyword>
<dbReference type="EMBL" id="BLTE01000007">
    <property type="protein sequence ID" value="GFK93905.1"/>
    <property type="molecule type" value="Genomic_DNA"/>
</dbReference>
<feature type="transmembrane region" description="Helical" evidence="1">
    <location>
        <begin position="120"/>
        <end position="139"/>
    </location>
</feature>
<keyword evidence="4" id="KW-1185">Reference proteome</keyword>
<dbReference type="GO" id="GO:0016747">
    <property type="term" value="F:acyltransferase activity, transferring groups other than amino-acyl groups"/>
    <property type="evidence" value="ECO:0007669"/>
    <property type="project" value="InterPro"/>
</dbReference>
<organism evidence="3 4">
    <name type="scientific">Fundidesulfovibrio magnetotacticus</name>
    <dbReference type="NCBI Taxonomy" id="2730080"/>
    <lineage>
        <taxon>Bacteria</taxon>
        <taxon>Pseudomonadati</taxon>
        <taxon>Thermodesulfobacteriota</taxon>
        <taxon>Desulfovibrionia</taxon>
        <taxon>Desulfovibrionales</taxon>
        <taxon>Desulfovibrionaceae</taxon>
        <taxon>Fundidesulfovibrio</taxon>
    </lineage>
</organism>
<dbReference type="PANTHER" id="PTHR23028">
    <property type="entry name" value="ACETYLTRANSFERASE"/>
    <property type="match status" value="1"/>
</dbReference>
<dbReference type="Pfam" id="PF01757">
    <property type="entry name" value="Acyl_transf_3"/>
    <property type="match status" value="1"/>
</dbReference>
<dbReference type="InterPro" id="IPR050879">
    <property type="entry name" value="Acyltransferase_3"/>
</dbReference>
<feature type="transmembrane region" description="Helical" evidence="1">
    <location>
        <begin position="199"/>
        <end position="218"/>
    </location>
</feature>
<feature type="transmembrane region" description="Helical" evidence="1">
    <location>
        <begin position="284"/>
        <end position="306"/>
    </location>
</feature>